<reference evidence="5" key="1">
    <citation type="submission" date="2016-08" db="EMBL/GenBank/DDBJ databases">
        <authorList>
            <person name="Varghese N."/>
            <person name="Submissions Spin"/>
        </authorList>
    </citation>
    <scope>NUCLEOTIDE SEQUENCE [LARGE SCALE GENOMIC DNA]</scope>
    <source>
        <strain evidence="5">R-53248</strain>
    </source>
</reference>
<keyword evidence="1 4" id="KW-0808">Transferase</keyword>
<dbReference type="InterPro" id="IPR000182">
    <property type="entry name" value="GNAT_dom"/>
</dbReference>
<dbReference type="CDD" id="cd04301">
    <property type="entry name" value="NAT_SF"/>
    <property type="match status" value="1"/>
</dbReference>
<evidence type="ECO:0000313" key="4">
    <source>
        <dbReference type="EMBL" id="SCB90728.1"/>
    </source>
</evidence>
<protein>
    <submittedName>
        <fullName evidence="4">Phosphinothricin acetyltransferase</fullName>
    </submittedName>
</protein>
<accession>A0A1C4A7U9</accession>
<dbReference type="AlphaFoldDB" id="A0A1C4A7U9"/>
<dbReference type="SUPFAM" id="SSF55729">
    <property type="entry name" value="Acyl-CoA N-acyltransferases (Nat)"/>
    <property type="match status" value="1"/>
</dbReference>
<evidence type="ECO:0000259" key="3">
    <source>
        <dbReference type="PROSITE" id="PS51186"/>
    </source>
</evidence>
<keyword evidence="2" id="KW-0012">Acyltransferase</keyword>
<dbReference type="Gene3D" id="3.40.630.30">
    <property type="match status" value="1"/>
</dbReference>
<organism evidence="4 5">
    <name type="scientific">Gilliamella bombicola</name>
    <dbReference type="NCBI Taxonomy" id="1798182"/>
    <lineage>
        <taxon>Bacteria</taxon>
        <taxon>Pseudomonadati</taxon>
        <taxon>Pseudomonadota</taxon>
        <taxon>Gammaproteobacteria</taxon>
        <taxon>Orbales</taxon>
        <taxon>Orbaceae</taxon>
        <taxon>Gilliamella</taxon>
    </lineage>
</organism>
<dbReference type="Pfam" id="PF00583">
    <property type="entry name" value="Acetyltransf_1"/>
    <property type="match status" value="1"/>
</dbReference>
<dbReference type="OrthoDB" id="5459937at2"/>
<sequence>MITYHNATLEDLPFIVDVYNSTIASRQVTADTVPVSVESRLEWFYQHNPQNRPLWLIKYQDQPCGWISLSSFYGRPAFYKTVEISLYLDQDFRGKKIGQFMVDKIEQFAKQAGIEAIFSYVFRHNLPSVNLFKKMQYQQWGLLPKIAELDNVQRDLVILGKRLD</sequence>
<dbReference type="GO" id="GO:0016747">
    <property type="term" value="F:acyltransferase activity, transferring groups other than amino-acyl groups"/>
    <property type="evidence" value="ECO:0007669"/>
    <property type="project" value="InterPro"/>
</dbReference>
<proteinExistence type="predicted"/>
<dbReference type="Proteomes" id="UP000199670">
    <property type="component" value="Unassembled WGS sequence"/>
</dbReference>
<dbReference type="STRING" id="1798182.GA0061081_102285"/>
<dbReference type="RefSeq" id="WP_091347083.1">
    <property type="nucleotide sequence ID" value="NZ_FMAQ01000002.1"/>
</dbReference>
<dbReference type="PANTHER" id="PTHR43072:SF23">
    <property type="entry name" value="UPF0039 PROTEIN C11D3.02C"/>
    <property type="match status" value="1"/>
</dbReference>
<evidence type="ECO:0000256" key="1">
    <source>
        <dbReference type="ARBA" id="ARBA00022679"/>
    </source>
</evidence>
<keyword evidence="5" id="KW-1185">Reference proteome</keyword>
<gene>
    <name evidence="4" type="ORF">GA0061081_102285</name>
</gene>
<dbReference type="EMBL" id="FMAQ01000002">
    <property type="protein sequence ID" value="SCB90728.1"/>
    <property type="molecule type" value="Genomic_DNA"/>
</dbReference>
<dbReference type="PANTHER" id="PTHR43072">
    <property type="entry name" value="N-ACETYLTRANSFERASE"/>
    <property type="match status" value="1"/>
</dbReference>
<feature type="domain" description="N-acetyltransferase" evidence="3">
    <location>
        <begin position="2"/>
        <end position="164"/>
    </location>
</feature>
<evidence type="ECO:0000256" key="2">
    <source>
        <dbReference type="ARBA" id="ARBA00023315"/>
    </source>
</evidence>
<name>A0A1C4A7U9_9GAMM</name>
<dbReference type="InterPro" id="IPR016181">
    <property type="entry name" value="Acyl_CoA_acyltransferase"/>
</dbReference>
<evidence type="ECO:0000313" key="5">
    <source>
        <dbReference type="Proteomes" id="UP000199670"/>
    </source>
</evidence>
<dbReference type="PROSITE" id="PS51186">
    <property type="entry name" value="GNAT"/>
    <property type="match status" value="1"/>
</dbReference>